<evidence type="ECO:0000256" key="2">
    <source>
        <dbReference type="ARBA" id="ARBA00022723"/>
    </source>
</evidence>
<dbReference type="Gene3D" id="2.20.70.10">
    <property type="match status" value="1"/>
</dbReference>
<feature type="compositionally biased region" description="Basic and acidic residues" evidence="6">
    <location>
        <begin position="322"/>
        <end position="353"/>
    </location>
</feature>
<dbReference type="InterPro" id="IPR001202">
    <property type="entry name" value="WW_dom"/>
</dbReference>
<organism evidence="7 8">
    <name type="scientific">Daphnia magna</name>
    <dbReference type="NCBI Taxonomy" id="35525"/>
    <lineage>
        <taxon>Eukaryota</taxon>
        <taxon>Metazoa</taxon>
        <taxon>Ecdysozoa</taxon>
        <taxon>Arthropoda</taxon>
        <taxon>Crustacea</taxon>
        <taxon>Branchiopoda</taxon>
        <taxon>Diplostraca</taxon>
        <taxon>Cladocera</taxon>
        <taxon>Anomopoda</taxon>
        <taxon>Daphniidae</taxon>
        <taxon>Daphnia</taxon>
    </lineage>
</organism>
<dbReference type="Pfam" id="PF00397">
    <property type="entry name" value="WW"/>
    <property type="match status" value="1"/>
</dbReference>
<dbReference type="Pfam" id="PF06220">
    <property type="entry name" value="zf-U1"/>
    <property type="match status" value="1"/>
</dbReference>
<dbReference type="InterPro" id="IPR036236">
    <property type="entry name" value="Znf_C2H2_sf"/>
</dbReference>
<evidence type="ECO:0000256" key="5">
    <source>
        <dbReference type="ARBA" id="ARBA00023242"/>
    </source>
</evidence>
<proteinExistence type="predicted"/>
<sequence>MVCDKSPLLSQYTNCKSSTVKMTEYWKSLPKKYCDFCKCWITDNKASVQFHERGEGHKAQVARRLTELTRKGEIEYRQQQQVNTDLQRMEEAAMRAYHKDLTSNPDLSARNMASQHSHVAKVIEHAAANPKSLISGEAAALEAAANFVGCGPGPSKPLLPAPKVWHEALSPEGYPYYWNVETNETCWEAPAEGYVTLMEQQLEELKNATTDTKETSAEPMITKKKKKKKKKKEMEEEFYEDYDDEFQGEEQTAAETTSVNPYGQWETVQKAAEPAQPVNLQLPKIKFSNAAKAAAVVVPAEPKIRFTEKTTAPSSGFLGSLVKREPGESEFKKRKIGEEGSKKNLRTRESNVD</sequence>
<dbReference type="InterPro" id="IPR003604">
    <property type="entry name" value="Matrin/U1-like-C_Znf_C2H2"/>
</dbReference>
<comment type="subcellular location">
    <subcellularLocation>
        <location evidence="1">Nucleus</location>
    </subcellularLocation>
</comment>
<comment type="caution">
    <text evidence="7">The sequence shown here is derived from an EMBL/GenBank/DDBJ whole genome shotgun (WGS) entry which is preliminary data.</text>
</comment>
<keyword evidence="3" id="KW-0863">Zinc-finger</keyword>
<dbReference type="InterPro" id="IPR036020">
    <property type="entry name" value="WW_dom_sf"/>
</dbReference>
<dbReference type="SMART" id="SM00451">
    <property type="entry name" value="ZnF_U1"/>
    <property type="match status" value="1"/>
</dbReference>
<evidence type="ECO:0000256" key="3">
    <source>
        <dbReference type="ARBA" id="ARBA00022771"/>
    </source>
</evidence>
<dbReference type="GO" id="GO:0008270">
    <property type="term" value="F:zinc ion binding"/>
    <property type="evidence" value="ECO:0007669"/>
    <property type="project" value="UniProtKB-KW"/>
</dbReference>
<reference evidence="7 8" key="1">
    <citation type="submission" date="2016-03" db="EMBL/GenBank/DDBJ databases">
        <title>EvidentialGene: Evidence-directed Construction of Genes on Genomes.</title>
        <authorList>
            <person name="Gilbert D.G."/>
            <person name="Choi J.-H."/>
            <person name="Mockaitis K."/>
            <person name="Colbourne J."/>
            <person name="Pfrender M."/>
        </authorList>
    </citation>
    <scope>NUCLEOTIDE SEQUENCE [LARGE SCALE GENOMIC DNA]</scope>
    <source>
        <strain evidence="7 8">Xinb3</strain>
        <tissue evidence="7">Complete organism</tissue>
    </source>
</reference>
<accession>A0A0P5BPX6</accession>
<dbReference type="PANTHER" id="PTHR13173:SF10">
    <property type="entry name" value="WW DOMAIN-BINDING PROTEIN 4"/>
    <property type="match status" value="1"/>
</dbReference>
<dbReference type="SUPFAM" id="SSF51045">
    <property type="entry name" value="WW domain"/>
    <property type="match status" value="1"/>
</dbReference>
<dbReference type="CDD" id="cd00201">
    <property type="entry name" value="WW"/>
    <property type="match status" value="1"/>
</dbReference>
<keyword evidence="2" id="KW-0479">Metal-binding</keyword>
<dbReference type="GO" id="GO:0000398">
    <property type="term" value="P:mRNA splicing, via spliceosome"/>
    <property type="evidence" value="ECO:0007669"/>
    <property type="project" value="InterPro"/>
</dbReference>
<keyword evidence="8" id="KW-1185">Reference proteome</keyword>
<dbReference type="PANTHER" id="PTHR13173">
    <property type="entry name" value="WW DOMAIN BINDING PROTEIN 4"/>
    <property type="match status" value="1"/>
</dbReference>
<dbReference type="SUPFAM" id="SSF57667">
    <property type="entry name" value="beta-beta-alpha zinc fingers"/>
    <property type="match status" value="1"/>
</dbReference>
<dbReference type="AlphaFoldDB" id="A0A0P5BPX6"/>
<dbReference type="GO" id="GO:0071011">
    <property type="term" value="C:precatalytic spliceosome"/>
    <property type="evidence" value="ECO:0007669"/>
    <property type="project" value="TreeGrafter"/>
</dbReference>
<evidence type="ECO:0000256" key="1">
    <source>
        <dbReference type="ARBA" id="ARBA00004123"/>
    </source>
</evidence>
<dbReference type="InterPro" id="IPR040023">
    <property type="entry name" value="WBP4"/>
</dbReference>
<dbReference type="Proteomes" id="UP000076858">
    <property type="component" value="Unassembled WGS sequence"/>
</dbReference>
<gene>
    <name evidence="7" type="ORF">APZ42_020229</name>
</gene>
<dbReference type="InterPro" id="IPR013085">
    <property type="entry name" value="U1-CZ_Znf_C2H2"/>
</dbReference>
<evidence type="ECO:0000256" key="6">
    <source>
        <dbReference type="SAM" id="MobiDB-lite"/>
    </source>
</evidence>
<keyword evidence="4" id="KW-0862">Zinc</keyword>
<feature type="region of interest" description="Disordered" evidence="6">
    <location>
        <begin position="311"/>
        <end position="353"/>
    </location>
</feature>
<dbReference type="InterPro" id="IPR000690">
    <property type="entry name" value="Matrin/U1-C_Znf_C2H2"/>
</dbReference>
<protein>
    <submittedName>
        <fullName evidence="7">WW domain-binding protein 4</fullName>
    </submittedName>
</protein>
<dbReference type="OrthoDB" id="191651at2759"/>
<dbReference type="EMBL" id="LRGB01000944">
    <property type="protein sequence ID" value="KZS14834.1"/>
    <property type="molecule type" value="Genomic_DNA"/>
</dbReference>
<keyword evidence="5" id="KW-0539">Nucleus</keyword>
<dbReference type="SMART" id="SM00456">
    <property type="entry name" value="WW"/>
    <property type="match status" value="1"/>
</dbReference>
<name>A0A0P5BPX6_9CRUS</name>
<dbReference type="STRING" id="35525.A0A0P5BPX6"/>
<evidence type="ECO:0000256" key="4">
    <source>
        <dbReference type="ARBA" id="ARBA00022833"/>
    </source>
</evidence>
<evidence type="ECO:0000313" key="8">
    <source>
        <dbReference type="Proteomes" id="UP000076858"/>
    </source>
</evidence>
<dbReference type="Gene3D" id="3.30.160.60">
    <property type="entry name" value="Classic Zinc Finger"/>
    <property type="match status" value="1"/>
</dbReference>
<dbReference type="PROSITE" id="PS50020">
    <property type="entry name" value="WW_DOMAIN_2"/>
    <property type="match status" value="1"/>
</dbReference>
<dbReference type="GO" id="GO:0003723">
    <property type="term" value="F:RNA binding"/>
    <property type="evidence" value="ECO:0007669"/>
    <property type="project" value="TreeGrafter"/>
</dbReference>
<evidence type="ECO:0000313" key="7">
    <source>
        <dbReference type="EMBL" id="KZS14834.1"/>
    </source>
</evidence>
<dbReference type="PROSITE" id="PS50171">
    <property type="entry name" value="ZF_MATRIN"/>
    <property type="match status" value="1"/>
</dbReference>